<protein>
    <submittedName>
        <fullName evidence="2 3">Uncharacterized protein</fullName>
    </submittedName>
</protein>
<gene>
    <name evidence="2" type="ORF">CAPTEDRAFT_187493</name>
</gene>
<feature type="transmembrane region" description="Helical" evidence="1">
    <location>
        <begin position="806"/>
        <end position="826"/>
    </location>
</feature>
<dbReference type="AlphaFoldDB" id="R7TNF2"/>
<keyword evidence="1" id="KW-0812">Transmembrane</keyword>
<organism evidence="2">
    <name type="scientific">Capitella teleta</name>
    <name type="common">Polychaete worm</name>
    <dbReference type="NCBI Taxonomy" id="283909"/>
    <lineage>
        <taxon>Eukaryota</taxon>
        <taxon>Metazoa</taxon>
        <taxon>Spiralia</taxon>
        <taxon>Lophotrochozoa</taxon>
        <taxon>Annelida</taxon>
        <taxon>Polychaeta</taxon>
        <taxon>Sedentaria</taxon>
        <taxon>Scolecida</taxon>
        <taxon>Capitellidae</taxon>
        <taxon>Capitella</taxon>
    </lineage>
</organism>
<keyword evidence="1" id="KW-0472">Membrane</keyword>
<name>R7TNF2_CAPTE</name>
<dbReference type="Proteomes" id="UP000014760">
    <property type="component" value="Unassembled WGS sequence"/>
</dbReference>
<dbReference type="HOGENOM" id="CLU_341713_0_0_1"/>
<reference evidence="2 4" key="2">
    <citation type="journal article" date="2013" name="Nature">
        <title>Insights into bilaterian evolution from three spiralian genomes.</title>
        <authorList>
            <person name="Simakov O."/>
            <person name="Marletaz F."/>
            <person name="Cho S.J."/>
            <person name="Edsinger-Gonzales E."/>
            <person name="Havlak P."/>
            <person name="Hellsten U."/>
            <person name="Kuo D.H."/>
            <person name="Larsson T."/>
            <person name="Lv J."/>
            <person name="Arendt D."/>
            <person name="Savage R."/>
            <person name="Osoegawa K."/>
            <person name="de Jong P."/>
            <person name="Grimwood J."/>
            <person name="Chapman J.A."/>
            <person name="Shapiro H."/>
            <person name="Aerts A."/>
            <person name="Otillar R.P."/>
            <person name="Terry A.Y."/>
            <person name="Boore J.L."/>
            <person name="Grigoriev I.V."/>
            <person name="Lindberg D.R."/>
            <person name="Seaver E.C."/>
            <person name="Weisblat D.A."/>
            <person name="Putnam N.H."/>
            <person name="Rokhsar D.S."/>
        </authorList>
    </citation>
    <scope>NUCLEOTIDE SEQUENCE</scope>
    <source>
        <strain evidence="2 4">I ESC-2004</strain>
    </source>
</reference>
<dbReference type="EMBL" id="KB309212">
    <property type="protein sequence ID" value="ELT95164.1"/>
    <property type="molecule type" value="Genomic_DNA"/>
</dbReference>
<reference evidence="4" key="1">
    <citation type="submission" date="2012-12" db="EMBL/GenBank/DDBJ databases">
        <authorList>
            <person name="Hellsten U."/>
            <person name="Grimwood J."/>
            <person name="Chapman J.A."/>
            <person name="Shapiro H."/>
            <person name="Aerts A."/>
            <person name="Otillar R.P."/>
            <person name="Terry A.Y."/>
            <person name="Boore J.L."/>
            <person name="Simakov O."/>
            <person name="Marletaz F."/>
            <person name="Cho S.-J."/>
            <person name="Edsinger-Gonzales E."/>
            <person name="Havlak P."/>
            <person name="Kuo D.-H."/>
            <person name="Larsson T."/>
            <person name="Lv J."/>
            <person name="Arendt D."/>
            <person name="Savage R."/>
            <person name="Osoegawa K."/>
            <person name="de Jong P."/>
            <person name="Lindberg D.R."/>
            <person name="Seaver E.C."/>
            <person name="Weisblat D.A."/>
            <person name="Putnam N.H."/>
            <person name="Grigoriev I.V."/>
            <person name="Rokhsar D.S."/>
        </authorList>
    </citation>
    <scope>NUCLEOTIDE SEQUENCE</scope>
    <source>
        <strain evidence="4">I ESC-2004</strain>
    </source>
</reference>
<reference evidence="3" key="3">
    <citation type="submission" date="2015-06" db="UniProtKB">
        <authorList>
            <consortium name="EnsemblMetazoa"/>
        </authorList>
    </citation>
    <scope>IDENTIFICATION</scope>
</reference>
<keyword evidence="1" id="KW-1133">Transmembrane helix</keyword>
<keyword evidence="4" id="KW-1185">Reference proteome</keyword>
<evidence type="ECO:0000313" key="2">
    <source>
        <dbReference type="EMBL" id="ELT95164.1"/>
    </source>
</evidence>
<sequence length="830" mass="94395">MLFQNLDYHAVHRPSATISHVTLSDNYLEAVNLPPSCSNQKTSNVLWDFHIEDQKSHDYHQLLKESGESGLVALPRYLDHNTVESVLHSLDVINTYTAVYKDKLSNVGRFMHLTTSDPMLPCNNILRHLHPLGVGQSSVDNPMPTISPKHHSVMVLKQGCDMDGKYKIIVPYSRTFNVDAAIYNMGSYKLYCVVGPYAELLASPNVNTYVTHNLKPRLLGKFNSLVEEVAVEGLNVLQTHLMRQKLCSAFFLAPQEQAPESILDELANCCLAKTKFHGLLPHPSPRTVSCLYLANVSLNQGDYEVYGDELTFSRFLFQPNSAWQHHGFTYLGHAEKGKDVPLPSLTDLPSVVSGNDSLSQFLSTKKTARISANTLCLSDKSEIFLPPLSYSEILYNVEGDDPDDKEEKDTVPELETDDYNLINYTIKIPTTSDADFLYNTGFKKPDHKEKLKTLQGVWPFSEEEIKRVAKPPLINGGQTLTKFPVALDDIKEESASIHLPVPYRRTENFPTTPNKNIPGDYAVKVKDQVVKCNPLKVWLNQDNANLGDIGKRKNAVSVAMHAYVHQCNTFFFMSPNVVRENFLMMGMGWPYYMPNETYETLADKNVKVETKSGTPNHEFEFKSRASIKHYLLPNGRLSLLLMKRDLALYKKLDEKMTSETFTGKKVLDNTKRTLQEISEKLSGLDIVEEGFLNRICGAIKTVKECNNSETVSLILYQAIEIIIRLREHRLKVWFHYINGRILSLSARPSYVVEWCIPGLEVYKWDMDILKKHTKRNKEGHDELVNRQKDNNIIEPREETMKAWLCAYFIIYIGILFALSHCVNVVCETHH</sequence>
<accession>R7TNF2</accession>
<evidence type="ECO:0000256" key="1">
    <source>
        <dbReference type="SAM" id="Phobius"/>
    </source>
</evidence>
<evidence type="ECO:0000313" key="4">
    <source>
        <dbReference type="Proteomes" id="UP000014760"/>
    </source>
</evidence>
<dbReference type="EnsemblMetazoa" id="CapteT187493">
    <property type="protein sequence ID" value="CapteP187493"/>
    <property type="gene ID" value="CapteG187493"/>
</dbReference>
<proteinExistence type="predicted"/>
<dbReference type="EMBL" id="AMQN01011961">
    <property type="status" value="NOT_ANNOTATED_CDS"/>
    <property type="molecule type" value="Genomic_DNA"/>
</dbReference>
<evidence type="ECO:0000313" key="3">
    <source>
        <dbReference type="EnsemblMetazoa" id="CapteP187493"/>
    </source>
</evidence>